<evidence type="ECO:0000259" key="2">
    <source>
        <dbReference type="PROSITE" id="PS50822"/>
    </source>
</evidence>
<accession>Q8TVS7</accession>
<dbReference type="Gene3D" id="3.30.420.10">
    <property type="entry name" value="Ribonuclease H-like superfamily/Ribonuclease H"/>
    <property type="match status" value="1"/>
</dbReference>
<dbReference type="GeneID" id="1477906"/>
<feature type="domain" description="Piwi" evidence="2">
    <location>
        <begin position="557"/>
        <end position="697"/>
    </location>
</feature>
<proteinExistence type="predicted"/>
<gene>
    <name evidence="3" type="ordered locus">MK1311</name>
</gene>
<evidence type="ECO:0000256" key="1">
    <source>
        <dbReference type="SAM" id="MobiDB-lite"/>
    </source>
</evidence>
<dbReference type="STRING" id="190192.MK1311"/>
<feature type="region of interest" description="Disordered" evidence="1">
    <location>
        <begin position="627"/>
        <end position="647"/>
    </location>
</feature>
<dbReference type="SMART" id="SM00950">
    <property type="entry name" value="Piwi"/>
    <property type="match status" value="1"/>
</dbReference>
<dbReference type="InParanoid" id="Q8TVS7"/>
<dbReference type="AlphaFoldDB" id="Q8TVS7"/>
<dbReference type="RefSeq" id="WP_011019679.1">
    <property type="nucleotide sequence ID" value="NC_003551.1"/>
</dbReference>
<dbReference type="CDD" id="cd04659">
    <property type="entry name" value="Piwi_piwi-like_ProArk"/>
    <property type="match status" value="1"/>
</dbReference>
<dbReference type="InterPro" id="IPR012337">
    <property type="entry name" value="RNaseH-like_sf"/>
</dbReference>
<dbReference type="HOGENOM" id="CLU_388137_0_0_2"/>
<sequence>MPWRSNAVRVRMDFEVLRREDYHDRGAARGAVKDHLREREFAFQVDTVVYSAGDRGERVSWDDLSPTARAYAVRAALRLGLEGLGFELDTGYSLLCDRDFFEVCYGGRFDGERIPGVYALGNWREVRDRVLRTLGREYGPVEVRLGLEVRARALGDGTVLLSVDPRARAISRVRLKDLVRDRGVGWAERVLPGTYVIPTDGGLTGRRLKVVDAVPADEWEGEDGWDLERLREHWSGYGVEVDPEVVVTVKVGGGVLHYPDDVLRWQVPVHPVTEYFRLGVADRVSVGRYLLDRGLGEFRRRFPDVAVEVREHPGSTDTRRVRPPAVVAGGEKRGKRTELNDLLWNYGPYEGAGELDGEAVHLVADRELPGRAGISERDLERLLELVVGRLRRLLGHDVEAGDVRVADAVDLPDLVGDADGPVLVGVLSDDDRTYARVKRRDPLVQCFTERVLSDGKTVKYAATVLAVGIHCKHAGQPYAVRATSGPKDVAVVGVDVSRKVEGGRVVEGRACCSCFVVDEDGLIEHGRTFTVPVGERGETSGRTAEIVLETAREYSDRVVYLRDGTVPGEELEAVREVGRELGLDVTVVEVIKSDPTVYAIEGEGWRAPRGAYVRLDGSTVHLCCSPYTPRRRGDKKPGTPRPIALRRRDDKLDGDLIGLVHDLTASNWGNPSGTWSRLPAPVLYADRASRLARYGVSVGPGDPVSERPWPV</sequence>
<dbReference type="KEGG" id="mka:MK1311"/>
<keyword evidence="4" id="KW-1185">Reference proteome</keyword>
<dbReference type="GO" id="GO:0003676">
    <property type="term" value="F:nucleic acid binding"/>
    <property type="evidence" value="ECO:0007669"/>
    <property type="project" value="InterPro"/>
</dbReference>
<dbReference type="OrthoDB" id="65217at2157"/>
<dbReference type="InterPro" id="IPR036397">
    <property type="entry name" value="RNaseH_sf"/>
</dbReference>
<evidence type="ECO:0000313" key="4">
    <source>
        <dbReference type="Proteomes" id="UP000001826"/>
    </source>
</evidence>
<dbReference type="EMBL" id="AE009439">
    <property type="protein sequence ID" value="AAM02524.1"/>
    <property type="molecule type" value="Genomic_DNA"/>
</dbReference>
<dbReference type="PROSITE" id="PS50822">
    <property type="entry name" value="PIWI"/>
    <property type="match status" value="1"/>
</dbReference>
<dbReference type="SUPFAM" id="SSF53098">
    <property type="entry name" value="Ribonuclease H-like"/>
    <property type="match status" value="1"/>
</dbReference>
<dbReference type="PaxDb" id="190192-MK1311"/>
<protein>
    <submittedName>
        <fullName evidence="3">Homolog of the eukaryotic argonaute protein, implicated in translation or RNA processing</fullName>
    </submittedName>
</protein>
<dbReference type="EnsemblBacteria" id="AAM02524">
    <property type="protein sequence ID" value="AAM02524"/>
    <property type="gene ID" value="MK1311"/>
</dbReference>
<evidence type="ECO:0000313" key="3">
    <source>
        <dbReference type="EMBL" id="AAM02524.1"/>
    </source>
</evidence>
<organism evidence="3 4">
    <name type="scientific">Methanopyrus kandleri (strain AV19 / DSM 6324 / JCM 9639 / NBRC 100938)</name>
    <dbReference type="NCBI Taxonomy" id="190192"/>
    <lineage>
        <taxon>Archaea</taxon>
        <taxon>Methanobacteriati</taxon>
        <taxon>Methanobacteriota</taxon>
        <taxon>Methanomada group</taxon>
        <taxon>Methanopyri</taxon>
        <taxon>Methanopyrales</taxon>
        <taxon>Methanopyraceae</taxon>
        <taxon>Methanopyrus</taxon>
    </lineage>
</organism>
<dbReference type="InterPro" id="IPR003165">
    <property type="entry name" value="Piwi"/>
</dbReference>
<reference evidence="3 4" key="1">
    <citation type="journal article" date="2002" name="Proc. Natl. Acad. Sci. U.S.A.">
        <title>The complete genome of hyperthermophile Methanopyrus kandleri AV19 and monophyly of archaeal methanogens.</title>
        <authorList>
            <person name="Slesarev A.I."/>
            <person name="Mezhevaya K.V."/>
            <person name="Makarova K.S."/>
            <person name="Polushin N.N."/>
            <person name="Shcherbinina O.V."/>
            <person name="Shakhova V.V."/>
            <person name="Belova G.I."/>
            <person name="Aravind L."/>
            <person name="Natale D.A."/>
            <person name="Rogozin I.B."/>
            <person name="Tatusov R.L."/>
            <person name="Wolf Y.I."/>
            <person name="Stetter K.O."/>
            <person name="Malykh A.G."/>
            <person name="Koonin E.V."/>
            <person name="Kozyavkin S.A."/>
        </authorList>
    </citation>
    <scope>NUCLEOTIDE SEQUENCE [LARGE SCALE GENOMIC DNA]</scope>
    <source>
        <strain evidence="4">AV19 / DSM 6324 / JCM 9639 / NBRC 100938</strain>
    </source>
</reference>
<name>Q8TVS7_METKA</name>
<dbReference type="Proteomes" id="UP000001826">
    <property type="component" value="Chromosome"/>
</dbReference>